<accession>A0A6U3S2J6</accession>
<reference evidence="7" key="1">
    <citation type="submission" date="2021-01" db="EMBL/GenBank/DDBJ databases">
        <authorList>
            <person name="Corre E."/>
            <person name="Pelletier E."/>
            <person name="Niang G."/>
            <person name="Scheremetjew M."/>
            <person name="Finn R."/>
            <person name="Kale V."/>
            <person name="Holt S."/>
            <person name="Cochrane G."/>
            <person name="Meng A."/>
            <person name="Brown T."/>
            <person name="Cohen L."/>
        </authorList>
    </citation>
    <scope>NUCLEOTIDE SEQUENCE</scope>
    <source>
        <strain evidence="7">Pop2</strain>
    </source>
</reference>
<dbReference type="InterPro" id="IPR000232">
    <property type="entry name" value="HSF_DNA-bd"/>
</dbReference>
<dbReference type="InterPro" id="IPR036388">
    <property type="entry name" value="WH-like_DNA-bd_sf"/>
</dbReference>
<dbReference type="AlphaFoldDB" id="A0A6U3S2J6"/>
<dbReference type="InterPro" id="IPR036390">
    <property type="entry name" value="WH_DNA-bd_sf"/>
</dbReference>
<dbReference type="SMART" id="SM00415">
    <property type="entry name" value="HSF"/>
    <property type="match status" value="1"/>
</dbReference>
<dbReference type="Gene3D" id="1.10.10.10">
    <property type="entry name" value="Winged helix-like DNA-binding domain superfamily/Winged helix DNA-binding domain"/>
    <property type="match status" value="1"/>
</dbReference>
<protein>
    <recommendedName>
        <fullName evidence="6">HSF-type DNA-binding domain-containing protein</fullName>
    </recommendedName>
</protein>
<feature type="compositionally biased region" description="Low complexity" evidence="5">
    <location>
        <begin position="57"/>
        <end position="66"/>
    </location>
</feature>
<feature type="region of interest" description="Disordered" evidence="5">
    <location>
        <begin position="42"/>
        <end position="76"/>
    </location>
</feature>
<dbReference type="SUPFAM" id="SSF46785">
    <property type="entry name" value="Winged helix' DNA-binding domain"/>
    <property type="match status" value="1"/>
</dbReference>
<evidence type="ECO:0000259" key="6">
    <source>
        <dbReference type="SMART" id="SM00415"/>
    </source>
</evidence>
<evidence type="ECO:0000256" key="3">
    <source>
        <dbReference type="ARBA" id="ARBA00023242"/>
    </source>
</evidence>
<evidence type="ECO:0000256" key="5">
    <source>
        <dbReference type="SAM" id="MobiDB-lite"/>
    </source>
</evidence>
<gene>
    <name evidence="7" type="ORF">DBRI1063_LOCUS14071</name>
</gene>
<dbReference type="EMBL" id="HBGN01022048">
    <property type="protein sequence ID" value="CAD9336026.1"/>
    <property type="molecule type" value="Transcribed_RNA"/>
</dbReference>
<comment type="similarity">
    <text evidence="4">Belongs to the HSF family.</text>
</comment>
<dbReference type="Pfam" id="PF00447">
    <property type="entry name" value="HSF_DNA-bind"/>
    <property type="match status" value="1"/>
</dbReference>
<comment type="subcellular location">
    <subcellularLocation>
        <location evidence="1">Nucleus</location>
    </subcellularLocation>
</comment>
<dbReference type="GO" id="GO:0003700">
    <property type="term" value="F:DNA-binding transcription factor activity"/>
    <property type="evidence" value="ECO:0007669"/>
    <property type="project" value="InterPro"/>
</dbReference>
<keyword evidence="3" id="KW-0539">Nucleus</keyword>
<proteinExistence type="inferred from homology"/>
<dbReference type="GO" id="GO:0005634">
    <property type="term" value="C:nucleus"/>
    <property type="evidence" value="ECO:0007669"/>
    <property type="project" value="UniProtKB-SubCell"/>
</dbReference>
<evidence type="ECO:0000256" key="4">
    <source>
        <dbReference type="RuleBase" id="RU004020"/>
    </source>
</evidence>
<dbReference type="PANTHER" id="PTHR10015">
    <property type="entry name" value="HEAT SHOCK TRANSCRIPTION FACTOR"/>
    <property type="match status" value="1"/>
</dbReference>
<keyword evidence="2" id="KW-0238">DNA-binding</keyword>
<sequence>MTQRQREQMESYAAGSLLALVGKNLPTNQVPERKKIDRLQAATIGESSVPMTTEDGSFSSQSSMASDQLDGATSPETQVKKNATKILFPTTLMTVLTDPSNADIIVFLPDNTAFTILQPEVFASSLMPKHFKIEKFTSFVRKLQRWGFERVKSRCGYDRNVFKHPLFRRGEWALCRKMKCLKEFPSRASIVSCSRTSSPTSSKHEDTQASALNQIPSSIHIDEDKQKGDRLLIDDEELQNHLALSVILRDQVLSGQKSTHLPQEIVDKATTKVLGAAMEVLARDKENGHNVSYSSLSPSTPNVNESQMQNILLLSQLSARNNIHSFGMTGNDLIGPSMISGRNSFLGGMPQASTLMHTLSNRNSFPGGLSLSERGRLLLDRQRQMDIGYMGLY</sequence>
<organism evidence="7">
    <name type="scientific">Ditylum brightwellii</name>
    <dbReference type="NCBI Taxonomy" id="49249"/>
    <lineage>
        <taxon>Eukaryota</taxon>
        <taxon>Sar</taxon>
        <taxon>Stramenopiles</taxon>
        <taxon>Ochrophyta</taxon>
        <taxon>Bacillariophyta</taxon>
        <taxon>Mediophyceae</taxon>
        <taxon>Lithodesmiophycidae</taxon>
        <taxon>Lithodesmiales</taxon>
        <taxon>Lithodesmiaceae</taxon>
        <taxon>Ditylum</taxon>
    </lineage>
</organism>
<feature type="compositionally biased region" description="Polar residues" evidence="5">
    <location>
        <begin position="45"/>
        <end position="56"/>
    </location>
</feature>
<dbReference type="GO" id="GO:0043565">
    <property type="term" value="F:sequence-specific DNA binding"/>
    <property type="evidence" value="ECO:0007669"/>
    <property type="project" value="InterPro"/>
</dbReference>
<evidence type="ECO:0000313" key="7">
    <source>
        <dbReference type="EMBL" id="CAD9336026.1"/>
    </source>
</evidence>
<feature type="domain" description="HSF-type DNA-binding" evidence="6">
    <location>
        <begin position="88"/>
        <end position="181"/>
    </location>
</feature>
<dbReference type="PANTHER" id="PTHR10015:SF206">
    <property type="entry name" value="HSF-TYPE DNA-BINDING DOMAIN-CONTAINING PROTEIN"/>
    <property type="match status" value="1"/>
</dbReference>
<evidence type="ECO:0000256" key="2">
    <source>
        <dbReference type="ARBA" id="ARBA00023125"/>
    </source>
</evidence>
<name>A0A6U3S2J6_9STRA</name>
<evidence type="ECO:0000256" key="1">
    <source>
        <dbReference type="ARBA" id="ARBA00004123"/>
    </source>
</evidence>